<reference evidence="3" key="1">
    <citation type="journal article" date="2019" name="Int. J. Syst. Evol. Microbiol.">
        <title>The Global Catalogue of Microorganisms (GCM) 10K type strain sequencing project: providing services to taxonomists for standard genome sequencing and annotation.</title>
        <authorList>
            <consortium name="The Broad Institute Genomics Platform"/>
            <consortium name="The Broad Institute Genome Sequencing Center for Infectious Disease"/>
            <person name="Wu L."/>
            <person name="Ma J."/>
        </authorList>
    </citation>
    <scope>NUCLEOTIDE SEQUENCE [LARGE SCALE GENOMIC DNA]</scope>
    <source>
        <strain evidence="3">KCTC 52344</strain>
    </source>
</reference>
<evidence type="ECO:0000313" key="3">
    <source>
        <dbReference type="Proteomes" id="UP001597510"/>
    </source>
</evidence>
<dbReference type="GO" id="GO:0003677">
    <property type="term" value="F:DNA binding"/>
    <property type="evidence" value="ECO:0007669"/>
    <property type="project" value="UniProtKB-KW"/>
</dbReference>
<protein>
    <submittedName>
        <fullName evidence="2">LytTR family transcriptional regulator DNA-binding domain-containing protein</fullName>
    </submittedName>
</protein>
<organism evidence="2 3">
    <name type="scientific">Emticicia soli</name>
    <dbReference type="NCBI Taxonomy" id="2027878"/>
    <lineage>
        <taxon>Bacteria</taxon>
        <taxon>Pseudomonadati</taxon>
        <taxon>Bacteroidota</taxon>
        <taxon>Cytophagia</taxon>
        <taxon>Cytophagales</taxon>
        <taxon>Leadbetterellaceae</taxon>
        <taxon>Emticicia</taxon>
    </lineage>
</organism>
<dbReference type="SMART" id="SM00850">
    <property type="entry name" value="LytTR"/>
    <property type="match status" value="1"/>
</dbReference>
<name>A0ABW5JC74_9BACT</name>
<dbReference type="InterPro" id="IPR007492">
    <property type="entry name" value="LytTR_DNA-bd_dom"/>
</dbReference>
<dbReference type="Proteomes" id="UP001597510">
    <property type="component" value="Unassembled WGS sequence"/>
</dbReference>
<dbReference type="PANTHER" id="PTHR37299">
    <property type="entry name" value="TRANSCRIPTIONAL REGULATOR-RELATED"/>
    <property type="match status" value="1"/>
</dbReference>
<accession>A0ABW5JC74</accession>
<gene>
    <name evidence="2" type="ORF">ACFSR2_17145</name>
</gene>
<dbReference type="InterPro" id="IPR046947">
    <property type="entry name" value="LytR-like"/>
</dbReference>
<evidence type="ECO:0000313" key="2">
    <source>
        <dbReference type="EMBL" id="MFD2522627.1"/>
    </source>
</evidence>
<keyword evidence="3" id="KW-1185">Reference proteome</keyword>
<keyword evidence="2" id="KW-0238">DNA-binding</keyword>
<dbReference type="Pfam" id="PF04397">
    <property type="entry name" value="LytTR"/>
    <property type="match status" value="1"/>
</dbReference>
<proteinExistence type="predicted"/>
<evidence type="ECO:0000259" key="1">
    <source>
        <dbReference type="PROSITE" id="PS50930"/>
    </source>
</evidence>
<dbReference type="RefSeq" id="WP_340237640.1">
    <property type="nucleotide sequence ID" value="NZ_JBBEWC010000008.1"/>
</dbReference>
<feature type="domain" description="HTH LytTR-type" evidence="1">
    <location>
        <begin position="10"/>
        <end position="100"/>
    </location>
</feature>
<sequence>MLKNYNLYSQDILYLKADINYTEFYLKDGKKLVSSSTLKHHEADERLRDFLRVSKSYMVNLQYIGQYCAHQKDVRIYLTNGYEIKVARRRCVEIKKNLKDINVPRVNFERT</sequence>
<dbReference type="PROSITE" id="PS50930">
    <property type="entry name" value="HTH_LYTTR"/>
    <property type="match status" value="1"/>
</dbReference>
<dbReference type="Gene3D" id="2.40.50.1020">
    <property type="entry name" value="LytTr DNA-binding domain"/>
    <property type="match status" value="1"/>
</dbReference>
<dbReference type="EMBL" id="JBHULC010000021">
    <property type="protein sequence ID" value="MFD2522627.1"/>
    <property type="molecule type" value="Genomic_DNA"/>
</dbReference>
<dbReference type="PANTHER" id="PTHR37299:SF1">
    <property type="entry name" value="STAGE 0 SPORULATION PROTEIN A HOMOLOG"/>
    <property type="match status" value="1"/>
</dbReference>
<comment type="caution">
    <text evidence="2">The sequence shown here is derived from an EMBL/GenBank/DDBJ whole genome shotgun (WGS) entry which is preliminary data.</text>
</comment>